<proteinExistence type="predicted"/>
<evidence type="ECO:0000313" key="2">
    <source>
        <dbReference type="Proteomes" id="UP000199118"/>
    </source>
</evidence>
<organism evidence="1 2">
    <name type="scientific">Albimonas donghaensis</name>
    <dbReference type="NCBI Taxonomy" id="356660"/>
    <lineage>
        <taxon>Bacteria</taxon>
        <taxon>Pseudomonadati</taxon>
        <taxon>Pseudomonadota</taxon>
        <taxon>Alphaproteobacteria</taxon>
        <taxon>Rhodobacterales</taxon>
        <taxon>Paracoccaceae</taxon>
        <taxon>Albimonas</taxon>
    </lineage>
</organism>
<dbReference type="InterPro" id="IPR027417">
    <property type="entry name" value="P-loop_NTPase"/>
</dbReference>
<evidence type="ECO:0000313" key="1">
    <source>
        <dbReference type="EMBL" id="SDX93630.1"/>
    </source>
</evidence>
<sequence>MQLIAFTSFKGGCGKTTTLMAMAAMLAARGRRIALFEADDNQPLALWRRHAEARGQWDARCALYPALDLDALEAAFEAAEANGCEIALVDTRGGGSEFNQTILLNAALTVVPTNLSSIEVDEALQTLRYVIELMRSAGELRPLGLAINRVTPGRLSAGERDGLEILKTLPIFEARLSSRRVFADLKGLGHLHLHHAALQQEPGKRIAAGHTGAALREAEALAAEMLDAMEAA</sequence>
<dbReference type="Pfam" id="PF07015">
    <property type="entry name" value="VirC1"/>
    <property type="match status" value="1"/>
</dbReference>
<reference evidence="1 2" key="1">
    <citation type="submission" date="2016-10" db="EMBL/GenBank/DDBJ databases">
        <authorList>
            <person name="de Groot N.N."/>
        </authorList>
    </citation>
    <scope>NUCLEOTIDE SEQUENCE [LARGE SCALE GENOMIC DNA]</scope>
    <source>
        <strain evidence="1 2">DSM 17890</strain>
    </source>
</reference>
<protein>
    <submittedName>
        <fullName evidence="1">Chromosome partitioning protein</fullName>
    </submittedName>
</protein>
<gene>
    <name evidence="1" type="ORF">SAMN05444336_1146</name>
</gene>
<dbReference type="InterPro" id="IPR009744">
    <property type="entry name" value="VirC1"/>
</dbReference>
<dbReference type="Proteomes" id="UP000199118">
    <property type="component" value="Unassembled WGS sequence"/>
</dbReference>
<dbReference type="PIRSF" id="PIRSF009320">
    <property type="entry name" value="Nuc_binding_HP_1000"/>
    <property type="match status" value="1"/>
</dbReference>
<dbReference type="EMBL" id="FNMZ01000014">
    <property type="protein sequence ID" value="SDX93630.1"/>
    <property type="molecule type" value="Genomic_DNA"/>
</dbReference>
<dbReference type="InterPro" id="IPR050678">
    <property type="entry name" value="DNA_Partitioning_ATPase"/>
</dbReference>
<dbReference type="RefSeq" id="WP_176954869.1">
    <property type="nucleotide sequence ID" value="NZ_FNMZ01000014.1"/>
</dbReference>
<dbReference type="AlphaFoldDB" id="A0A1H3FRS9"/>
<dbReference type="SUPFAM" id="SSF52540">
    <property type="entry name" value="P-loop containing nucleoside triphosphate hydrolases"/>
    <property type="match status" value="1"/>
</dbReference>
<dbReference type="PANTHER" id="PTHR13696">
    <property type="entry name" value="P-LOOP CONTAINING NUCLEOSIDE TRIPHOSPHATE HYDROLASE"/>
    <property type="match status" value="1"/>
</dbReference>
<dbReference type="PANTHER" id="PTHR13696:SF99">
    <property type="entry name" value="COBYRINIC ACID AC-DIAMIDE SYNTHASE"/>
    <property type="match status" value="1"/>
</dbReference>
<keyword evidence="2" id="KW-1185">Reference proteome</keyword>
<accession>A0A1H3FRS9</accession>
<name>A0A1H3FRS9_9RHOB</name>
<dbReference type="Gene3D" id="3.40.50.300">
    <property type="entry name" value="P-loop containing nucleotide triphosphate hydrolases"/>
    <property type="match status" value="1"/>
</dbReference>
<dbReference type="STRING" id="356660.SAMN05444336_1146"/>